<dbReference type="InterPro" id="IPR046950">
    <property type="entry name" value="DNA-dir_Rpol_C_phage-type"/>
</dbReference>
<dbReference type="GO" id="GO:0005759">
    <property type="term" value="C:mitochondrial matrix"/>
    <property type="evidence" value="ECO:0000250"/>
    <property type="project" value="dictyBase"/>
</dbReference>
<dbReference type="InterPro" id="IPR043502">
    <property type="entry name" value="DNA/RNA_pol_sf"/>
</dbReference>
<evidence type="ECO:0000256" key="6">
    <source>
        <dbReference type="ARBA" id="ARBA00022946"/>
    </source>
</evidence>
<keyword evidence="5 9" id="KW-0548">Nucleotidyltransferase</keyword>
<accession>Q95NZ8</accession>
<dbReference type="GeneID" id="8616158"/>
<proteinExistence type="evidence at transcript level"/>
<dbReference type="Gene3D" id="1.10.1320.10">
    <property type="entry name" value="DNA-directed RNA polymerase, N-terminal domain"/>
    <property type="match status" value="1"/>
</dbReference>
<dbReference type="PROSITE" id="PS00489">
    <property type="entry name" value="RNA_POL_PHAGE_2"/>
    <property type="match status" value="1"/>
</dbReference>
<dbReference type="RefSeq" id="XP_647347.1">
    <property type="nucleotide sequence ID" value="XM_642255.1"/>
</dbReference>
<dbReference type="HOGENOM" id="CLU_003364_4_0_1"/>
<evidence type="ECO:0000259" key="10">
    <source>
        <dbReference type="SMART" id="SM01311"/>
    </source>
</evidence>
<dbReference type="FunFam" id="1.10.1320.10:FF:000010">
    <property type="entry name" value="DNA-directed RNA polymerase"/>
    <property type="match status" value="1"/>
</dbReference>
<dbReference type="SMART" id="SM01311">
    <property type="entry name" value="RPOL_N"/>
    <property type="match status" value="1"/>
</dbReference>
<dbReference type="FunFam" id="1.10.150.20:FF:000031">
    <property type="entry name" value="DNA-directed RNA polymerase"/>
    <property type="match status" value="1"/>
</dbReference>
<dbReference type="AlphaFoldDB" id="Q95NZ8"/>
<evidence type="ECO:0000256" key="4">
    <source>
        <dbReference type="ARBA" id="ARBA00022679"/>
    </source>
</evidence>
<comment type="function">
    <text evidence="9">DNA-dependent RNA polymerase catalyzes the transcription of DNA into RNA using the four ribonucleoside triphosphates as substrates.</text>
</comment>
<dbReference type="EMBL" id="AF361480">
    <property type="protein sequence ID" value="AAK51466.1"/>
    <property type="molecule type" value="Genomic_DNA"/>
</dbReference>
<keyword evidence="14" id="KW-1185">Reference proteome</keyword>
<evidence type="ECO:0000313" key="12">
    <source>
        <dbReference type="EMBL" id="AAK73754.1"/>
    </source>
</evidence>
<dbReference type="PaxDb" id="44689-DDB0191106"/>
<dbReference type="SMR" id="Q95NZ8"/>
<dbReference type="dictyBase" id="DDB_G0267416">
    <property type="gene designation" value="rpmA"/>
</dbReference>
<keyword evidence="4 9" id="KW-0808">Transferase</keyword>
<keyword evidence="3 9" id="KW-0240">DNA-directed RNA polymerase</keyword>
<dbReference type="GlyGen" id="Q95NZ8">
    <property type="glycosylation" value="1 site"/>
</dbReference>
<evidence type="ECO:0000313" key="11">
    <source>
        <dbReference type="EMBL" id="AAK51466.1"/>
    </source>
</evidence>
<dbReference type="KEGG" id="ddi:DDB_G0267416"/>
<dbReference type="PANTHER" id="PTHR10102:SF0">
    <property type="entry name" value="DNA-DIRECTED RNA POLYMERASE, MITOCHONDRIAL"/>
    <property type="match status" value="1"/>
</dbReference>
<dbReference type="GO" id="GO:0034245">
    <property type="term" value="C:mitochondrial DNA-directed RNA polymerase complex"/>
    <property type="evidence" value="ECO:0000318"/>
    <property type="project" value="GO_Central"/>
</dbReference>
<dbReference type="Proteomes" id="UP000002195">
    <property type="component" value="Unassembled WGS sequence"/>
</dbReference>
<dbReference type="Pfam" id="PF00940">
    <property type="entry name" value="RNA_pol"/>
    <property type="match status" value="1"/>
</dbReference>
<reference evidence="13 14" key="3">
    <citation type="journal article" date="2005" name="Nature">
        <title>The genome of the social amoeba Dictyostelium discoideum.</title>
        <authorList>
            <consortium name="The Dictyostelium discoideum Sequencing Consortium"/>
            <person name="Eichinger L."/>
            <person name="Pachebat J.A."/>
            <person name="Glockner G."/>
            <person name="Rajandream M.A."/>
            <person name="Sucgang R."/>
            <person name="Berriman M."/>
            <person name="Song J."/>
            <person name="Olsen R."/>
            <person name="Szafranski K."/>
            <person name="Xu Q."/>
            <person name="Tunggal B."/>
            <person name="Kummerfeld S."/>
            <person name="Madera M."/>
            <person name="Konfortov B.A."/>
            <person name="Rivero F."/>
            <person name="Bankier A.T."/>
            <person name="Lehmann R."/>
            <person name="Hamlin N."/>
            <person name="Davies R."/>
            <person name="Gaudet P."/>
            <person name="Fey P."/>
            <person name="Pilcher K."/>
            <person name="Chen G."/>
            <person name="Saunders D."/>
            <person name="Sodergren E."/>
            <person name="Davis P."/>
            <person name="Kerhornou A."/>
            <person name="Nie X."/>
            <person name="Hall N."/>
            <person name="Anjard C."/>
            <person name="Hemphill L."/>
            <person name="Bason N."/>
            <person name="Farbrother P."/>
            <person name="Desany B."/>
            <person name="Just E."/>
            <person name="Morio T."/>
            <person name="Rost R."/>
            <person name="Churcher C."/>
            <person name="Cooper J."/>
            <person name="Haydock S."/>
            <person name="van Driessche N."/>
            <person name="Cronin A."/>
            <person name="Goodhead I."/>
            <person name="Muzny D."/>
            <person name="Mourier T."/>
            <person name="Pain A."/>
            <person name="Lu M."/>
            <person name="Harper D."/>
            <person name="Lindsay R."/>
            <person name="Hauser H."/>
            <person name="James K."/>
            <person name="Quiles M."/>
            <person name="Madan Babu M."/>
            <person name="Saito T."/>
            <person name="Buchrieser C."/>
            <person name="Wardroper A."/>
            <person name="Felder M."/>
            <person name="Thangavelu M."/>
            <person name="Johnson D."/>
            <person name="Knights A."/>
            <person name="Loulseged H."/>
            <person name="Mungall K."/>
            <person name="Oliver K."/>
            <person name="Price C."/>
            <person name="Quail M.A."/>
            <person name="Urushihara H."/>
            <person name="Hernandez J."/>
            <person name="Rabbinowitsch E."/>
            <person name="Steffen D."/>
            <person name="Sanders M."/>
            <person name="Ma J."/>
            <person name="Kohara Y."/>
            <person name="Sharp S."/>
            <person name="Simmonds M."/>
            <person name="Spiegler S."/>
            <person name="Tivey A."/>
            <person name="Sugano S."/>
            <person name="White B."/>
            <person name="Walker D."/>
            <person name="Woodward J."/>
            <person name="Winckler T."/>
            <person name="Tanaka Y."/>
            <person name="Shaulsky G."/>
            <person name="Schleicher M."/>
            <person name="Weinstock G."/>
            <person name="Rosenthal A."/>
            <person name="Cox E.C."/>
            <person name="Chisholm R.L."/>
            <person name="Gibbs R."/>
            <person name="Loomis W.F."/>
            <person name="Platzer M."/>
            <person name="Kay R.R."/>
            <person name="Williams J."/>
            <person name="Dear P.H."/>
            <person name="Noegel A.A."/>
            <person name="Barrell B."/>
            <person name="Kuspa A."/>
        </authorList>
    </citation>
    <scope>NUCLEOTIDE SEQUENCE [LARGE SCALE GENOMIC DNA]</scope>
    <source>
        <strain evidence="13 14">AX4</strain>
    </source>
</reference>
<reference evidence="12" key="2">
    <citation type="submission" date="2001-06" db="EMBL/GenBank/DDBJ databases">
        <title>Identification and cDNA cloning of a nuclear-encoded T3/T7 bacteriophage-like mitochondrial RNA polymerase in Dictyostelium discoideum.</title>
        <authorList>
            <person name="Jayawardena B."/>
            <person name="Figueiredo A."/>
            <person name="O'Brien M."/>
            <person name="Barth C."/>
        </authorList>
    </citation>
    <scope>NUCLEOTIDE SEQUENCE</scope>
</reference>
<evidence type="ECO:0000256" key="1">
    <source>
        <dbReference type="ARBA" id="ARBA00009493"/>
    </source>
</evidence>
<dbReference type="GO" id="GO:0001018">
    <property type="term" value="F:mitochondrial promoter sequence-specific DNA binding"/>
    <property type="evidence" value="ECO:0000318"/>
    <property type="project" value="GO_Central"/>
</dbReference>
<feature type="domain" description="DNA-directed RNA polymerase N-terminal" evidence="10">
    <location>
        <begin position="152"/>
        <end position="439"/>
    </location>
</feature>
<sequence length="950" mass="109016">MIRLGQNLRSISKVKLQSFNNYKYSSSNNNNNNNNINSNINNIKINEYSNLRKIIEDGQENSNRLDKLKELFPDKEDLSSPLEYLDSEQRLNETKQKLIDLEKSFVEDLAKLNKARVVAQSYLLDGEDGIENDTDWKSDVKEISDDEKNLRKIQTLLEFEAIDDAVTRYRDLMLDSKGKSFVTSFKSIRDVLMQWNEGLTEKVQKDLATKDQDAAWVTILKTVSVQKCILKSLNIIVGKSVLKDRYDFATNIIIETIGVSVYAEYKSLIVKKKEPKTYKKISKLIPNSALKKFYNLSTDNLDVIVLPPESKDIFSIGEFLVSQVFKHCTIQESLGEDGSKQSPAFTIQSHYANGVRTTKVIPHKNIFKLIEAGHEIRETGGARLFPMVIKPLPWITPTEGPYLHYKVPIMRTNGSAMQLRTLVDSDMSLIYRALNILGETPWVINRDLYNVILEAWANGGNIGDIPKRTDFEYPEISDDMLFDHEARKELYKKEQRIKSLNFNLHSLRCDTNYKLEVARKFLDHTLYFPHNIDFRGRSYPIPPHLNHLGSDFCRSLLKFEKSLPLGEKGLEWLKIHVANLYGVDKIPLNERLAFTERNMENIFDSVDSPLNGNKWWLKADNPWQTLAACMELTKAIRSGKPAEFLSNLPIHQDGTCNGLQHYAALGGDVWGAEKVNLLPSDCPQDVYSSVAQLVEQIVEEDAKNGDEIAQFFLGKVDRKLVKQTVMTSVYGVTYIGAREQIENAILEKFSDLDLDEDFIFKSSTYITKNTFASLNNMFVGARSIMKWMSDCATLIAKSGHCVTWNTPLGLPVVQPYKKGGKYNIRTLECDFIVVHNDDLLQVDSNRQRSAFPPNFIHSLDSTHMFLTAMTCYDQGITYSSVHDSYWTHASTVDRMNDILRNEFVELHKQPILERLLEWFQVRYPDIKFPKLPKKGELDINKVKESRYFFH</sequence>
<dbReference type="eggNOG" id="KOG1038">
    <property type="taxonomic scope" value="Eukaryota"/>
</dbReference>
<dbReference type="PROSITE" id="PS00900">
    <property type="entry name" value="RNA_POL_PHAGE_1"/>
    <property type="match status" value="1"/>
</dbReference>
<dbReference type="InterPro" id="IPR037159">
    <property type="entry name" value="RNA_POL_N_sf"/>
</dbReference>
<dbReference type="InterPro" id="IPR029262">
    <property type="entry name" value="RPOL_N"/>
</dbReference>
<keyword evidence="6" id="KW-0809">Transit peptide</keyword>
<dbReference type="GO" id="GO:0003677">
    <property type="term" value="F:DNA binding"/>
    <property type="evidence" value="ECO:0000305"/>
    <property type="project" value="dictyBase"/>
</dbReference>
<dbReference type="SUPFAM" id="SSF56672">
    <property type="entry name" value="DNA/RNA polymerases"/>
    <property type="match status" value="1"/>
</dbReference>
<name>Q95NZ8_DICDI</name>
<dbReference type="Gene3D" id="1.10.287.260">
    <property type="match status" value="1"/>
</dbReference>
<evidence type="ECO:0000256" key="2">
    <source>
        <dbReference type="ARBA" id="ARBA00012418"/>
    </source>
</evidence>
<dbReference type="EMBL" id="AY040092">
    <property type="protein sequence ID" value="AAK73754.1"/>
    <property type="molecule type" value="mRNA"/>
</dbReference>
<evidence type="ECO:0000256" key="7">
    <source>
        <dbReference type="ARBA" id="ARBA00023163"/>
    </source>
</evidence>
<protein>
    <recommendedName>
        <fullName evidence="2 9">DNA-directed RNA polymerase</fullName>
        <ecNumber evidence="2 9">2.7.7.6</ecNumber>
    </recommendedName>
</protein>
<dbReference type="InterPro" id="IPR002092">
    <property type="entry name" value="DNA-dir_Rpol_phage-type"/>
</dbReference>
<dbReference type="Gene3D" id="1.10.287.280">
    <property type="match status" value="1"/>
</dbReference>
<comment type="similarity">
    <text evidence="1 9">Belongs to the phage and mitochondrial RNA polymerase family.</text>
</comment>
<dbReference type="GO" id="GO:0003899">
    <property type="term" value="F:DNA-directed RNA polymerase activity"/>
    <property type="evidence" value="ECO:0000314"/>
    <property type="project" value="dictyBase"/>
</dbReference>
<dbReference type="EC" id="2.7.7.6" evidence="2 9"/>
<gene>
    <name evidence="11" type="primary">rpmA</name>
    <name evidence="13" type="ORF">DDB_G0267416</name>
</gene>
<dbReference type="FunCoup" id="Q95NZ8">
    <property type="interactions" value="176"/>
</dbReference>
<dbReference type="VEuPathDB" id="AmoebaDB:DDB_G0267416"/>
<evidence type="ECO:0000256" key="5">
    <source>
        <dbReference type="ARBA" id="ARBA00022695"/>
    </source>
</evidence>
<accession>Q55G36</accession>
<dbReference type="Reactome" id="R-DDI-163282">
    <property type="pathway name" value="Mitochondrial transcription initiation"/>
</dbReference>
<dbReference type="FunFam" id="1.10.287.260:FF:000001">
    <property type="entry name" value="DNA-directed RNA polymerase"/>
    <property type="match status" value="1"/>
</dbReference>
<dbReference type="Pfam" id="PF14700">
    <property type="entry name" value="RPOL_N"/>
    <property type="match status" value="1"/>
</dbReference>
<dbReference type="STRING" id="44689.Q95NZ8"/>
<evidence type="ECO:0000313" key="13">
    <source>
        <dbReference type="EMBL" id="EAL73160.1"/>
    </source>
</evidence>
<dbReference type="EMBL" id="AAFI02000003">
    <property type="protein sequence ID" value="EAL73160.1"/>
    <property type="molecule type" value="Genomic_DNA"/>
</dbReference>
<dbReference type="InterPro" id="IPR024075">
    <property type="entry name" value="DNA-dir_RNA_pol_helix_hairp_sf"/>
</dbReference>
<reference evidence="13" key="4">
    <citation type="submission" date="2009-08" db="EMBL/GenBank/DDBJ databases">
        <authorList>
            <consortium name="The Dictyostelium discoideum Sequencing Consortium"/>
            <person name="Eichinger L."/>
            <person name="Pachebat J.A."/>
            <person name="Gloeckner G."/>
            <person name="Rajandream M.-A."/>
            <person name="Sucgang R."/>
            <person name="Song J."/>
            <person name="Cox E.C."/>
            <person name="Tunggal B."/>
            <person name="Szafranski K."/>
            <person name="Konfortov B.A."/>
            <person name="Farbrother P."/>
            <person name="Bankier A.T."/>
            <person name="Lehmann R."/>
            <person name="Hamlin N."/>
            <person name="Xu Q."/>
            <person name="Davies R."/>
            <person name="Gaudet P."/>
            <person name="Fey P."/>
            <person name="Pilcher K."/>
            <person name="Chen G."/>
            <person name="Saunders D."/>
            <person name="Sodergren E."/>
            <person name="Davis P."/>
            <person name="Nie X."/>
            <person name="Kerhornou A."/>
            <person name="Hemphill L."/>
            <person name="Bason N."/>
            <person name="Berriman M."/>
            <person name="Desany B."/>
            <person name="Churcher C."/>
            <person name="Cooper J."/>
            <person name="van Driessche N."/>
            <person name="Cronin A."/>
            <person name="Goodhead I."/>
            <person name="Muzny D."/>
            <person name="Hall N."/>
            <person name="Harper D."/>
            <person name="Lindsay R."/>
            <person name="Hauser H."/>
            <person name="James K."/>
            <person name="Quiles M."/>
            <person name="Buchrieser C."/>
            <person name="Wardroper A."/>
            <person name="Thangavelu M."/>
            <person name="Johnson D."/>
            <person name="Knights A."/>
            <person name="Loulseged H."/>
            <person name="Mungall K."/>
            <person name="Price C."/>
            <person name="Ma J."/>
            <person name="Quail M."/>
            <person name="Hernandez J."/>
            <person name="Rabbinowitsch E."/>
            <person name="Steffen D."/>
            <person name="Sanders M."/>
            <person name="Weinstock G."/>
            <person name="Sharp S."/>
            <person name="Just E."/>
            <person name="Shaulsky G."/>
            <person name="Simmonds M."/>
            <person name="Tivey A."/>
            <person name="White B."/>
            <person name="Walker D."/>
            <person name="Woodward J."/>
            <person name="Winckler T."/>
            <person name="Schleicher M."/>
            <person name="Rosenthal A."/>
            <person name="Rivero F."/>
            <person name="Chisholm R.L."/>
            <person name="Gibbs R."/>
            <person name="Loomis W.F."/>
            <person name="Platzer M."/>
            <person name="Kay R.R."/>
            <person name="Williams J."/>
            <person name="Dear P.H."/>
            <person name="Noegel A.A."/>
            <person name="Barrell B."/>
            <person name="Kuspa A."/>
        </authorList>
    </citation>
    <scope>NUCLEOTIDE SEQUENCE</scope>
    <source>
        <strain evidence="13">AX4</strain>
    </source>
</reference>
<dbReference type="FunFam" id="1.10.287.280:FF:000001">
    <property type="entry name" value="DNA-directed RNA polymerase"/>
    <property type="match status" value="1"/>
</dbReference>
<evidence type="ECO:0000256" key="9">
    <source>
        <dbReference type="RuleBase" id="RU003805"/>
    </source>
</evidence>
<comment type="catalytic activity">
    <reaction evidence="8 9">
        <text>RNA(n) + a ribonucleoside 5'-triphosphate = RNA(n+1) + diphosphate</text>
        <dbReference type="Rhea" id="RHEA:21248"/>
        <dbReference type="Rhea" id="RHEA-COMP:14527"/>
        <dbReference type="Rhea" id="RHEA-COMP:17342"/>
        <dbReference type="ChEBI" id="CHEBI:33019"/>
        <dbReference type="ChEBI" id="CHEBI:61557"/>
        <dbReference type="ChEBI" id="CHEBI:140395"/>
        <dbReference type="EC" id="2.7.7.6"/>
    </reaction>
</comment>
<evidence type="ECO:0000256" key="8">
    <source>
        <dbReference type="ARBA" id="ARBA00048552"/>
    </source>
</evidence>
<reference evidence="11" key="1">
    <citation type="submission" date="2001-03" db="EMBL/GenBank/DDBJ databases">
        <title>rpmA - a mitochondrial RNA polymerase from Dictyostelium discoideum.</title>
        <authorList>
            <person name="Matsuyama S.I."/>
            <person name="Shaulsky G."/>
        </authorList>
    </citation>
    <scope>NUCLEOTIDE SEQUENCE</scope>
</reference>
<keyword evidence="7 9" id="KW-0804">Transcription</keyword>
<evidence type="ECO:0000313" key="14">
    <source>
        <dbReference type="Proteomes" id="UP000002195"/>
    </source>
</evidence>
<dbReference type="GO" id="GO:0006390">
    <property type="term" value="P:mitochondrial transcription"/>
    <property type="evidence" value="ECO:0000314"/>
    <property type="project" value="dictyBase"/>
</dbReference>
<dbReference type="OMA" id="KEQDLCR"/>
<organism evidence="12">
    <name type="scientific">Dictyostelium discoideum</name>
    <name type="common">Social amoeba</name>
    <dbReference type="NCBI Taxonomy" id="44689"/>
    <lineage>
        <taxon>Eukaryota</taxon>
        <taxon>Amoebozoa</taxon>
        <taxon>Evosea</taxon>
        <taxon>Eumycetozoa</taxon>
        <taxon>Dictyostelia</taxon>
        <taxon>Dictyosteliales</taxon>
        <taxon>Dictyosteliaceae</taxon>
        <taxon>Dictyostelium</taxon>
    </lineage>
</organism>
<dbReference type="PANTHER" id="PTHR10102">
    <property type="entry name" value="DNA-DIRECTED RNA POLYMERASE, MITOCHONDRIAL"/>
    <property type="match status" value="1"/>
</dbReference>
<dbReference type="Gene3D" id="1.10.150.20">
    <property type="entry name" value="5' to 3' exonuclease, C-terminal subdomain"/>
    <property type="match status" value="1"/>
</dbReference>
<evidence type="ECO:0000256" key="3">
    <source>
        <dbReference type="ARBA" id="ARBA00022478"/>
    </source>
</evidence>